<dbReference type="InterPro" id="IPR007219">
    <property type="entry name" value="XnlR_reg_dom"/>
</dbReference>
<dbReference type="OrthoDB" id="4236860at2759"/>
<evidence type="ECO:0000256" key="6">
    <source>
        <dbReference type="ARBA" id="ARBA00023242"/>
    </source>
</evidence>
<dbReference type="PROSITE" id="PS00463">
    <property type="entry name" value="ZN2_CY6_FUNGAL_1"/>
    <property type="match status" value="1"/>
</dbReference>
<dbReference type="GO" id="GO:0000978">
    <property type="term" value="F:RNA polymerase II cis-regulatory region sequence-specific DNA binding"/>
    <property type="evidence" value="ECO:0007669"/>
    <property type="project" value="TreeGrafter"/>
</dbReference>
<feature type="compositionally biased region" description="Polar residues" evidence="7">
    <location>
        <begin position="7"/>
        <end position="18"/>
    </location>
</feature>
<dbReference type="HOGENOM" id="CLU_007091_2_0_1"/>
<dbReference type="CDD" id="cd00067">
    <property type="entry name" value="GAL4"/>
    <property type="match status" value="1"/>
</dbReference>
<feature type="compositionally biased region" description="Low complexity" evidence="7">
    <location>
        <begin position="79"/>
        <end position="93"/>
    </location>
</feature>
<keyword evidence="2" id="KW-0862">Zinc</keyword>
<keyword evidence="3" id="KW-0805">Transcription regulation</keyword>
<dbReference type="RefSeq" id="XP_013278973.1">
    <property type="nucleotide sequence ID" value="XM_013423519.1"/>
</dbReference>
<dbReference type="GO" id="GO:0008270">
    <property type="term" value="F:zinc ion binding"/>
    <property type="evidence" value="ECO:0007669"/>
    <property type="project" value="InterPro"/>
</dbReference>
<dbReference type="PROSITE" id="PS50048">
    <property type="entry name" value="ZN2_CY6_FUNGAL_2"/>
    <property type="match status" value="1"/>
</dbReference>
<reference evidence="9 10" key="1">
    <citation type="submission" date="2015-01" db="EMBL/GenBank/DDBJ databases">
        <title>The Genome Sequence of Fonsecaea pedrosoi CBS 271.37.</title>
        <authorList>
            <consortium name="The Broad Institute Genomics Platform"/>
            <person name="Cuomo C."/>
            <person name="de Hoog S."/>
            <person name="Gorbushina A."/>
            <person name="Stielow B."/>
            <person name="Teixiera M."/>
            <person name="Abouelleil A."/>
            <person name="Chapman S.B."/>
            <person name="Priest M."/>
            <person name="Young S.K."/>
            <person name="Wortman J."/>
            <person name="Nusbaum C."/>
            <person name="Birren B."/>
        </authorList>
    </citation>
    <scope>NUCLEOTIDE SEQUENCE [LARGE SCALE GENOMIC DNA]</scope>
    <source>
        <strain evidence="9 10">CBS 271.37</strain>
    </source>
</reference>
<evidence type="ECO:0000256" key="3">
    <source>
        <dbReference type="ARBA" id="ARBA00023015"/>
    </source>
</evidence>
<dbReference type="GO" id="GO:0001228">
    <property type="term" value="F:DNA-binding transcription activator activity, RNA polymerase II-specific"/>
    <property type="evidence" value="ECO:0007669"/>
    <property type="project" value="TreeGrafter"/>
</dbReference>
<evidence type="ECO:0000256" key="2">
    <source>
        <dbReference type="ARBA" id="ARBA00022833"/>
    </source>
</evidence>
<feature type="domain" description="Zn(2)-C6 fungal-type" evidence="8">
    <location>
        <begin position="29"/>
        <end position="61"/>
    </location>
</feature>
<dbReference type="GO" id="GO:0005634">
    <property type="term" value="C:nucleus"/>
    <property type="evidence" value="ECO:0007669"/>
    <property type="project" value="TreeGrafter"/>
</dbReference>
<dbReference type="Gene3D" id="4.10.240.10">
    <property type="entry name" value="Zn(2)-C6 fungal-type DNA-binding domain"/>
    <property type="match status" value="1"/>
</dbReference>
<dbReference type="Proteomes" id="UP000053029">
    <property type="component" value="Unassembled WGS sequence"/>
</dbReference>
<dbReference type="GeneID" id="25311427"/>
<name>A0A0D2G8P0_9EURO</name>
<feature type="region of interest" description="Disordered" evidence="7">
    <location>
        <begin position="400"/>
        <end position="431"/>
    </location>
</feature>
<evidence type="ECO:0000313" key="9">
    <source>
        <dbReference type="EMBL" id="KIW75165.1"/>
    </source>
</evidence>
<evidence type="ECO:0000256" key="1">
    <source>
        <dbReference type="ARBA" id="ARBA00022723"/>
    </source>
</evidence>
<keyword evidence="5" id="KW-0804">Transcription</keyword>
<evidence type="ECO:0000256" key="7">
    <source>
        <dbReference type="SAM" id="MobiDB-lite"/>
    </source>
</evidence>
<keyword evidence="4" id="KW-0238">DNA-binding</keyword>
<dbReference type="InterPro" id="IPR036864">
    <property type="entry name" value="Zn2-C6_fun-type_DNA-bd_sf"/>
</dbReference>
<dbReference type="CDD" id="cd12148">
    <property type="entry name" value="fungal_TF_MHR"/>
    <property type="match status" value="1"/>
</dbReference>
<dbReference type="SUPFAM" id="SSF57701">
    <property type="entry name" value="Zn2/Cys6 DNA-binding domain"/>
    <property type="match status" value="1"/>
</dbReference>
<evidence type="ECO:0000256" key="5">
    <source>
        <dbReference type="ARBA" id="ARBA00023163"/>
    </source>
</evidence>
<dbReference type="GO" id="GO:0006351">
    <property type="term" value="P:DNA-templated transcription"/>
    <property type="evidence" value="ECO:0007669"/>
    <property type="project" value="InterPro"/>
</dbReference>
<protein>
    <recommendedName>
        <fullName evidence="8">Zn(2)-C6 fungal-type domain-containing protein</fullName>
    </recommendedName>
</protein>
<accession>A0A0D2G8P0</accession>
<evidence type="ECO:0000256" key="4">
    <source>
        <dbReference type="ARBA" id="ARBA00023125"/>
    </source>
</evidence>
<dbReference type="SMART" id="SM00906">
    <property type="entry name" value="Fungal_trans"/>
    <property type="match status" value="1"/>
</dbReference>
<organism evidence="9 10">
    <name type="scientific">Fonsecaea pedrosoi CBS 271.37</name>
    <dbReference type="NCBI Taxonomy" id="1442368"/>
    <lineage>
        <taxon>Eukaryota</taxon>
        <taxon>Fungi</taxon>
        <taxon>Dikarya</taxon>
        <taxon>Ascomycota</taxon>
        <taxon>Pezizomycotina</taxon>
        <taxon>Eurotiomycetes</taxon>
        <taxon>Chaetothyriomycetidae</taxon>
        <taxon>Chaetothyriales</taxon>
        <taxon>Herpotrichiellaceae</taxon>
        <taxon>Fonsecaea</taxon>
    </lineage>
</organism>
<dbReference type="Pfam" id="PF04082">
    <property type="entry name" value="Fungal_trans"/>
    <property type="match status" value="1"/>
</dbReference>
<feature type="region of interest" description="Disordered" evidence="7">
    <location>
        <begin position="78"/>
        <end position="127"/>
    </location>
</feature>
<dbReference type="Pfam" id="PF00172">
    <property type="entry name" value="Zn_clus"/>
    <property type="match status" value="1"/>
</dbReference>
<dbReference type="STRING" id="1442368.A0A0D2G8P0"/>
<gene>
    <name evidence="9" type="ORF">Z517_11937</name>
</gene>
<dbReference type="EMBL" id="KN846976">
    <property type="protein sequence ID" value="KIW75165.1"/>
    <property type="molecule type" value="Genomic_DNA"/>
</dbReference>
<dbReference type="VEuPathDB" id="FungiDB:Z517_11937"/>
<keyword evidence="1" id="KW-0479">Metal-binding</keyword>
<evidence type="ECO:0000313" key="10">
    <source>
        <dbReference type="Proteomes" id="UP000053029"/>
    </source>
</evidence>
<dbReference type="PANTHER" id="PTHR31944:SF130">
    <property type="entry name" value="ZN(II)2CYS6 TRANSCRIPTION FACTO (EUROFUNG)"/>
    <property type="match status" value="1"/>
</dbReference>
<proteinExistence type="predicted"/>
<sequence>MEHQGVAASTTPPSTIVTKTKKRRRPALACIACHQRKLKCGREFPACERCRKSGYPEGCVYRENHMVSTPVGAGRRAARVSTVSDSTASDTATQESLSRRFQNTETRATLPSPAQSSHGPTREVEQAEQLPLQEMTIYKGEDLLTRFYGHSYHRNWYQQFDQLRQYIQRLKAQCPSINMLRDEIQVLKANGHKLESRHNGSAADAPCDSEIKSLIPARELADGLINLYITRFETTHRVFHIPSFLDEYHKYWTNPQTTRTISAIQFLLAMATALSCREILDCELRIGAKDVISRETATAWIQICEPWVSRETTRAPSRHLTMLATQCLLVIAKRANHIQANEAWTTTGALLRSAMAAGYHREPDSRAHISIFHREMRRRLWATVVELDLQATIERGMPPSLREEDFTSKPPLNIDDDAISESVQEPPTPSALDALTDTSFQTLAYRSIGPRLRICALVNNSHHKPLEVLFDEGTSLDEDITKALTTIPTDWASAPTRRDDWSTQRPVYIKYMLDMLLRQQLVLLHMPFANANRSTQPNRFGHSRRVRLEAATSVLNSFRLLVDQGIIHRSGCDNRQFHAAMAICHELYLQNGVFGSILTPLSPASNLAECYISMVESVLSMTETRITVLAKGLNEYYLLTMVLGLTKSRLWSDRAPSFAAEAVERITRVMIILGSMRRSKSTLTATATATSSWHGPNAAAAAAAAGNGNVPQYVVPPEQMREFFDGSDVSRLTWCEVQQCPCPGTRGGSGNRRCSYHNVPGSIFYEE</sequence>
<evidence type="ECO:0000259" key="8">
    <source>
        <dbReference type="PROSITE" id="PS50048"/>
    </source>
</evidence>
<dbReference type="SMART" id="SM00066">
    <property type="entry name" value="GAL4"/>
    <property type="match status" value="1"/>
</dbReference>
<feature type="region of interest" description="Disordered" evidence="7">
    <location>
        <begin position="1"/>
        <end position="20"/>
    </location>
</feature>
<dbReference type="InterPro" id="IPR051430">
    <property type="entry name" value="Fungal_TF_Env_Response"/>
</dbReference>
<keyword evidence="6" id="KW-0539">Nucleus</keyword>
<keyword evidence="10" id="KW-1185">Reference proteome</keyword>
<feature type="compositionally biased region" description="Polar residues" evidence="7">
    <location>
        <begin position="94"/>
        <end position="119"/>
    </location>
</feature>
<dbReference type="AlphaFoldDB" id="A0A0D2G8P0"/>
<dbReference type="InterPro" id="IPR001138">
    <property type="entry name" value="Zn2Cys6_DnaBD"/>
</dbReference>
<dbReference type="PANTHER" id="PTHR31944">
    <property type="entry name" value="HEME-RESPONSIVE ZINC FINGER TRANSCRIPTION FACTOR HAP1"/>
    <property type="match status" value="1"/>
</dbReference>